<sequence length="178" mass="18445">MAAAMPMPTAQRPSRTWPGLGTRRSQPKCWAPSVMQRASWRTENGLPVSGSRSGSLISRSTLSPASRAASLVAWRCASSKYAGTVITAPTGSSPSVASARSRSSRRMSAATSIGVFAPCAVRSATMPGRGSIAYGRAAVSMSAALRPISRLADTMVLCGSSMRAASASQPTWRAPAAR</sequence>
<accession>A0A1J5QWW6</accession>
<gene>
    <name evidence="2" type="ORF">GALL_378570</name>
</gene>
<name>A0A1J5QWW6_9ZZZZ</name>
<dbReference type="AlphaFoldDB" id="A0A1J5QWW6"/>
<organism evidence="2">
    <name type="scientific">mine drainage metagenome</name>
    <dbReference type="NCBI Taxonomy" id="410659"/>
    <lineage>
        <taxon>unclassified sequences</taxon>
        <taxon>metagenomes</taxon>
        <taxon>ecological metagenomes</taxon>
    </lineage>
</organism>
<evidence type="ECO:0000256" key="1">
    <source>
        <dbReference type="SAM" id="MobiDB-lite"/>
    </source>
</evidence>
<reference evidence="2" key="1">
    <citation type="submission" date="2016-10" db="EMBL/GenBank/DDBJ databases">
        <title>Sequence of Gallionella enrichment culture.</title>
        <authorList>
            <person name="Poehlein A."/>
            <person name="Muehling M."/>
            <person name="Daniel R."/>
        </authorList>
    </citation>
    <scope>NUCLEOTIDE SEQUENCE</scope>
</reference>
<dbReference type="EMBL" id="MLJW01001068">
    <property type="protein sequence ID" value="OIQ80381.1"/>
    <property type="molecule type" value="Genomic_DNA"/>
</dbReference>
<feature type="region of interest" description="Disordered" evidence="1">
    <location>
        <begin position="1"/>
        <end position="32"/>
    </location>
</feature>
<protein>
    <submittedName>
        <fullName evidence="2">Uncharacterized protein</fullName>
    </submittedName>
</protein>
<comment type="caution">
    <text evidence="2">The sequence shown here is derived from an EMBL/GenBank/DDBJ whole genome shotgun (WGS) entry which is preliminary data.</text>
</comment>
<evidence type="ECO:0000313" key="2">
    <source>
        <dbReference type="EMBL" id="OIQ80381.1"/>
    </source>
</evidence>
<proteinExistence type="predicted"/>